<keyword evidence="1" id="KW-0812">Transmembrane</keyword>
<name>A0A140DVV7_9FIRM</name>
<dbReference type="STRING" id="1702221.AALO17_16500"/>
<dbReference type="EMBL" id="CP011391">
    <property type="protein sequence ID" value="AMK54784.1"/>
    <property type="molecule type" value="Genomic_DNA"/>
</dbReference>
<reference evidence="2 3" key="1">
    <citation type="journal article" date="2016" name="Gut Pathog.">
        <title>Whole genome sequencing of "Faecalibaculum rodentium" ALO17, isolated from C57BL/6J laboratory mouse feces.</title>
        <authorList>
            <person name="Lim S."/>
            <person name="Chang D.H."/>
            <person name="Ahn S."/>
            <person name="Kim B.C."/>
        </authorList>
    </citation>
    <scope>NUCLEOTIDE SEQUENCE [LARGE SCALE GENOMIC DNA]</scope>
    <source>
        <strain evidence="2 3">Alo17</strain>
    </source>
</reference>
<protein>
    <recommendedName>
        <fullName evidence="4">FeoB-associated Cys-rich membrane protein</fullName>
    </recommendedName>
</protein>
<keyword evidence="1" id="KW-0472">Membrane</keyword>
<evidence type="ECO:0000313" key="2">
    <source>
        <dbReference type="EMBL" id="AMK54784.1"/>
    </source>
</evidence>
<gene>
    <name evidence="2" type="ORF">AALO17_16500</name>
</gene>
<sequence length="81" mass="9160">MFRQELSETGGGEKMSAGDILILLVLTLVLTLIFRSASRKKKTGCSGDCAHCGQVDWEKIRCELREEKERKRKEESAGKWS</sequence>
<accession>A0A140DVV7</accession>
<evidence type="ECO:0008006" key="4">
    <source>
        <dbReference type="Google" id="ProtNLM"/>
    </source>
</evidence>
<proteinExistence type="predicted"/>
<feature type="transmembrane region" description="Helical" evidence="1">
    <location>
        <begin position="15"/>
        <end position="34"/>
    </location>
</feature>
<keyword evidence="3" id="KW-1185">Reference proteome</keyword>
<organism evidence="2 3">
    <name type="scientific">Faecalibaculum rodentium</name>
    <dbReference type="NCBI Taxonomy" id="1702221"/>
    <lineage>
        <taxon>Bacteria</taxon>
        <taxon>Bacillati</taxon>
        <taxon>Bacillota</taxon>
        <taxon>Erysipelotrichia</taxon>
        <taxon>Erysipelotrichales</taxon>
        <taxon>Erysipelotrichaceae</taxon>
        <taxon>Faecalibaculum</taxon>
    </lineage>
</organism>
<evidence type="ECO:0000313" key="3">
    <source>
        <dbReference type="Proteomes" id="UP000069771"/>
    </source>
</evidence>
<dbReference type="AlphaFoldDB" id="A0A140DVV7"/>
<evidence type="ECO:0000256" key="1">
    <source>
        <dbReference type="SAM" id="Phobius"/>
    </source>
</evidence>
<dbReference type="Pfam" id="PF12669">
    <property type="entry name" value="FeoB_associated"/>
    <property type="match status" value="1"/>
</dbReference>
<dbReference type="Proteomes" id="UP000069771">
    <property type="component" value="Chromosome"/>
</dbReference>
<dbReference type="KEGG" id="fro:AALO17_16500"/>
<keyword evidence="1" id="KW-1133">Transmembrane helix</keyword>